<dbReference type="OrthoDB" id="9787585at2"/>
<dbReference type="RefSeq" id="WP_090749095.1">
    <property type="nucleotide sequence ID" value="NZ_FOBW01000015.1"/>
</dbReference>
<keyword evidence="2" id="KW-1185">Reference proteome</keyword>
<dbReference type="Proteomes" id="UP000198553">
    <property type="component" value="Unassembled WGS sequence"/>
</dbReference>
<dbReference type="STRING" id="930146.SAMN05192533_115121"/>
<evidence type="ECO:0000313" key="2">
    <source>
        <dbReference type="Proteomes" id="UP000198553"/>
    </source>
</evidence>
<organism evidence="1 2">
    <name type="scientific">Mesobacillus persicus</name>
    <dbReference type="NCBI Taxonomy" id="930146"/>
    <lineage>
        <taxon>Bacteria</taxon>
        <taxon>Bacillati</taxon>
        <taxon>Bacillota</taxon>
        <taxon>Bacilli</taxon>
        <taxon>Bacillales</taxon>
        <taxon>Bacillaceae</taxon>
        <taxon>Mesobacillus</taxon>
    </lineage>
</organism>
<proteinExistence type="predicted"/>
<gene>
    <name evidence="1" type="ORF">SAMN05192533_115121</name>
</gene>
<dbReference type="EMBL" id="FOBW01000015">
    <property type="protein sequence ID" value="SEN59033.1"/>
    <property type="molecule type" value="Genomic_DNA"/>
</dbReference>
<dbReference type="AlphaFoldDB" id="A0A1H8HSF8"/>
<sequence length="80" mass="9283">MTTEFEYGKKRLAYTKKYIEMVVRAAEESQGQFQGDNKQAMEDLDHLDSSISYIKILTNSKFLEMATSELESLKRVLIIK</sequence>
<keyword evidence="1" id="KW-0067">ATP-binding</keyword>
<keyword evidence="1" id="KW-0378">Hydrolase</keyword>
<dbReference type="GO" id="GO:0004386">
    <property type="term" value="F:helicase activity"/>
    <property type="evidence" value="ECO:0007669"/>
    <property type="project" value="UniProtKB-KW"/>
</dbReference>
<reference evidence="2" key="1">
    <citation type="submission" date="2016-10" db="EMBL/GenBank/DDBJ databases">
        <authorList>
            <person name="Varghese N."/>
            <person name="Submissions S."/>
        </authorList>
    </citation>
    <scope>NUCLEOTIDE SEQUENCE [LARGE SCALE GENOMIC DNA]</scope>
    <source>
        <strain evidence="2">B48,IBRC-M 10115,DSM 25386,CECT 8001</strain>
    </source>
</reference>
<keyword evidence="1" id="KW-0547">Nucleotide-binding</keyword>
<accession>A0A1H8HSF8</accession>
<name>A0A1H8HSF8_9BACI</name>
<protein>
    <submittedName>
        <fullName evidence="1">DNA helicase-2 / ATP-dependent DNA helicase PcrA</fullName>
    </submittedName>
</protein>
<evidence type="ECO:0000313" key="1">
    <source>
        <dbReference type="EMBL" id="SEN59033.1"/>
    </source>
</evidence>
<keyword evidence="1" id="KW-0347">Helicase</keyword>